<keyword evidence="3" id="KW-1185">Reference proteome</keyword>
<feature type="region of interest" description="Disordered" evidence="1">
    <location>
        <begin position="479"/>
        <end position="513"/>
    </location>
</feature>
<evidence type="ECO:0000313" key="2">
    <source>
        <dbReference type="EMBL" id="RAL13681.1"/>
    </source>
</evidence>
<evidence type="ECO:0000256" key="1">
    <source>
        <dbReference type="SAM" id="MobiDB-lite"/>
    </source>
</evidence>
<dbReference type="VEuPathDB" id="FungiDB:BO97DRAFT_423460"/>
<dbReference type="GeneID" id="37201163"/>
<dbReference type="OrthoDB" id="4497058at2759"/>
<dbReference type="EMBL" id="KZ824278">
    <property type="protein sequence ID" value="RAL13681.1"/>
    <property type="molecule type" value="Genomic_DNA"/>
</dbReference>
<proteinExistence type="predicted"/>
<organism evidence="2 3">
    <name type="scientific">Aspergillus homomorphus (strain CBS 101889)</name>
    <dbReference type="NCBI Taxonomy" id="1450537"/>
    <lineage>
        <taxon>Eukaryota</taxon>
        <taxon>Fungi</taxon>
        <taxon>Dikarya</taxon>
        <taxon>Ascomycota</taxon>
        <taxon>Pezizomycotina</taxon>
        <taxon>Eurotiomycetes</taxon>
        <taxon>Eurotiomycetidae</taxon>
        <taxon>Eurotiales</taxon>
        <taxon>Aspergillaceae</taxon>
        <taxon>Aspergillus</taxon>
        <taxon>Aspergillus subgen. Circumdati</taxon>
    </lineage>
</organism>
<reference evidence="2 3" key="1">
    <citation type="submission" date="2018-02" db="EMBL/GenBank/DDBJ databases">
        <title>The genomes of Aspergillus section Nigri reveals drivers in fungal speciation.</title>
        <authorList>
            <consortium name="DOE Joint Genome Institute"/>
            <person name="Vesth T.C."/>
            <person name="Nybo J."/>
            <person name="Theobald S."/>
            <person name="Brandl J."/>
            <person name="Frisvad J.C."/>
            <person name="Nielsen K.F."/>
            <person name="Lyhne E.K."/>
            <person name="Kogle M.E."/>
            <person name="Kuo A."/>
            <person name="Riley R."/>
            <person name="Clum A."/>
            <person name="Nolan M."/>
            <person name="Lipzen A."/>
            <person name="Salamov A."/>
            <person name="Henrissat B."/>
            <person name="Wiebenga A."/>
            <person name="De vries R.P."/>
            <person name="Grigoriev I.V."/>
            <person name="Mortensen U.H."/>
            <person name="Andersen M.R."/>
            <person name="Baker S.E."/>
        </authorList>
    </citation>
    <scope>NUCLEOTIDE SEQUENCE [LARGE SCALE GENOMIC DNA]</scope>
    <source>
        <strain evidence="2 3">CBS 101889</strain>
    </source>
</reference>
<gene>
    <name evidence="2" type="ORF">BO97DRAFT_423460</name>
</gene>
<dbReference type="RefSeq" id="XP_025552835.1">
    <property type="nucleotide sequence ID" value="XM_025696874.1"/>
</dbReference>
<protein>
    <submittedName>
        <fullName evidence="2">Uncharacterized protein</fullName>
    </submittedName>
</protein>
<dbReference type="AlphaFoldDB" id="A0A395I0G3"/>
<evidence type="ECO:0000313" key="3">
    <source>
        <dbReference type="Proteomes" id="UP000248961"/>
    </source>
</evidence>
<dbReference type="Proteomes" id="UP000248961">
    <property type="component" value="Unassembled WGS sequence"/>
</dbReference>
<accession>A0A395I0G3</accession>
<name>A0A395I0G3_ASPHC</name>
<sequence>MATNENPPVHPLSNAAVNNMAQPSVTPDHPNPVPGPAATLPDHYLIGIRELLFRVELNHADEELVPRRFLGEAEKSQDVVIPPWIFHAFRTEKGLIDLGKWSKWDQRFREVFERLARIPIFRYGLFRDANPKSDGPMNAQKHRRFAHIVKLQERAVVFLLKEILNGASIVHKTSDDGSETSLAAKYIKKRNKYYAGKANRFFKGPKSNAYLAVDHHPDDSIFGRRLLPISVTTKPHPTLPGHFTKAVQFLLGQLTYQLRDVTHDPRAVPDQEAFHLHLHGSHLHLLRLVAPGFKTSLLQDGKTHIVFIDEDDESYTSLSPHIADQIAQHYLEKSDGDPNALRDCLKERHIRKVLEHVAWHRLYRGIVTQGTVEELINSDIGVFQVLVSREYNLWSPRGFRAAVRMLLGLCLYLMSGEARVGSVQKMFQKWPKAAKKDDEDDDYDEADFDWFWNIHWDDDNEDSSGYFDEFDGYEDLEEYEAEVEDAEQVQSTVHGNADEGLEQLEVGNDGAES</sequence>